<reference evidence="2" key="1">
    <citation type="submission" date="2017-10" db="EMBL/GenBank/DDBJ databases">
        <authorList>
            <person name="Skurnik M."/>
        </authorList>
    </citation>
    <scope>NUCLEOTIDE SEQUENCE [LARGE SCALE GENOMIC DNA]</scope>
    <source>
        <strain evidence="2">fHe-Yen9-03</strain>
    </source>
</reference>
<dbReference type="EMBL" id="LT960552">
    <property type="protein sequence ID" value="SOK58812.1"/>
    <property type="molecule type" value="Genomic_DNA"/>
</dbReference>
<gene>
    <name evidence="1" type="primary">g004</name>
</gene>
<sequence length="128" mass="14901">MERNEQFRLVLEVLQGMESCIDSNKTYTFINGKSFNLNQSAGICWHVLVHTPNSEYSGIGMEYLSPLFKSMGLDLHYPVEMQITNDRDDARWIHSISKNQYNPIGQEGKLRIKLLKDLIKYYKKELAL</sequence>
<accession>A0A2C9D0H0</accession>
<dbReference type="Proteomes" id="UP000241364">
    <property type="component" value="Chromosome i"/>
</dbReference>
<protein>
    <submittedName>
        <fullName evidence="1">Uncharacterized protein</fullName>
    </submittedName>
</protein>
<evidence type="ECO:0000313" key="1">
    <source>
        <dbReference type="EMBL" id="SOK58812.1"/>
    </source>
</evidence>
<organism evidence="1 2">
    <name type="scientific">Yersinia phage fHe-Yen9-03</name>
    <dbReference type="NCBI Taxonomy" id="2052743"/>
    <lineage>
        <taxon>Viruses</taxon>
        <taxon>Duplodnaviria</taxon>
        <taxon>Heunggongvirae</taxon>
        <taxon>Uroviricota</taxon>
        <taxon>Caudoviricetes</taxon>
        <taxon>Eneladusvirus</taxon>
        <taxon>Eneladusvirus Yen904</taxon>
    </lineage>
</organism>
<name>A0A2C9D0H0_9CAUD</name>
<evidence type="ECO:0000313" key="2">
    <source>
        <dbReference type="Proteomes" id="UP000241364"/>
    </source>
</evidence>
<proteinExistence type="predicted"/>